<dbReference type="GO" id="GO:0009401">
    <property type="term" value="P:phosphoenolpyruvate-dependent sugar phosphotransferase system"/>
    <property type="evidence" value="ECO:0007669"/>
    <property type="project" value="UniProtKB-KW"/>
</dbReference>
<dbReference type="OrthoDB" id="9809047at2"/>
<dbReference type="RefSeq" id="WP_072744275.1">
    <property type="nucleotide sequence ID" value="NZ_FQXR01000006.1"/>
</dbReference>
<dbReference type="PROSITE" id="PS00369">
    <property type="entry name" value="PTS_HPR_HIS"/>
    <property type="match status" value="1"/>
</dbReference>
<dbReference type="PROSITE" id="PS00589">
    <property type="entry name" value="PTS_HPR_SER"/>
    <property type="match status" value="1"/>
</dbReference>
<dbReference type="NCBIfam" id="TIGR01003">
    <property type="entry name" value="PTS_HPr_family"/>
    <property type="match status" value="1"/>
</dbReference>
<keyword evidence="4" id="KW-0963">Cytoplasm</keyword>
<name>A0A1M5XAV4_9FIRM</name>
<comment type="function">
    <text evidence="1">General (non sugar-specific) component of the phosphoenolpyruvate-dependent sugar phosphotransferase system (sugar PTS). This major carbohydrate active-transport system catalyzes the phosphorylation of incoming sugar substrates concomitantly with their translocation across the cell membrane. The phosphoryl group from phosphoenolpyruvate (PEP) is transferred to the phosphoryl carrier protein HPr by enzyme I. Phospho-HPr then transfers it to the PTS EIIA domain.</text>
</comment>
<comment type="subcellular location">
    <subcellularLocation>
        <location evidence="2">Cytoplasm</location>
    </subcellularLocation>
</comment>
<dbReference type="PANTHER" id="PTHR33705:SF2">
    <property type="entry name" value="PHOSPHOCARRIER PROTEIN NPR"/>
    <property type="match status" value="1"/>
</dbReference>
<evidence type="ECO:0000313" key="7">
    <source>
        <dbReference type="EMBL" id="SHH96995.1"/>
    </source>
</evidence>
<dbReference type="PANTHER" id="PTHR33705">
    <property type="entry name" value="PHOSPHOCARRIER PROTEIN HPR"/>
    <property type="match status" value="1"/>
</dbReference>
<evidence type="ECO:0000256" key="1">
    <source>
        <dbReference type="ARBA" id="ARBA00003681"/>
    </source>
</evidence>
<dbReference type="SUPFAM" id="SSF55594">
    <property type="entry name" value="HPr-like"/>
    <property type="match status" value="1"/>
</dbReference>
<accession>A0A1M5XAV4</accession>
<dbReference type="PRINTS" id="PR00107">
    <property type="entry name" value="PHOSPHOCPHPR"/>
</dbReference>
<dbReference type="InterPro" id="IPR050399">
    <property type="entry name" value="HPr"/>
</dbReference>
<dbReference type="AlphaFoldDB" id="A0A1M5XAV4"/>
<protein>
    <recommendedName>
        <fullName evidence="3">Phosphocarrier protein HPr</fullName>
    </recommendedName>
</protein>
<dbReference type="EMBL" id="FQXR01000006">
    <property type="protein sequence ID" value="SHH96995.1"/>
    <property type="molecule type" value="Genomic_DNA"/>
</dbReference>
<evidence type="ECO:0000256" key="4">
    <source>
        <dbReference type="ARBA" id="ARBA00022490"/>
    </source>
</evidence>
<dbReference type="Pfam" id="PF00381">
    <property type="entry name" value="PTS-HPr"/>
    <property type="match status" value="1"/>
</dbReference>
<evidence type="ECO:0000256" key="2">
    <source>
        <dbReference type="ARBA" id="ARBA00004496"/>
    </source>
</evidence>
<feature type="domain" description="HPr" evidence="6">
    <location>
        <begin position="1"/>
        <end position="87"/>
    </location>
</feature>
<evidence type="ECO:0000259" key="6">
    <source>
        <dbReference type="PROSITE" id="PS51350"/>
    </source>
</evidence>
<reference evidence="7 8" key="1">
    <citation type="submission" date="2016-11" db="EMBL/GenBank/DDBJ databases">
        <authorList>
            <person name="Jaros S."/>
            <person name="Januszkiewicz K."/>
            <person name="Wedrychowicz H."/>
        </authorList>
    </citation>
    <scope>NUCLEOTIDE SEQUENCE [LARGE SCALE GENOMIC DNA]</scope>
    <source>
        <strain evidence="7 8">DSM 13106</strain>
    </source>
</reference>
<evidence type="ECO:0000256" key="3">
    <source>
        <dbReference type="ARBA" id="ARBA00020422"/>
    </source>
</evidence>
<keyword evidence="5" id="KW-0598">Phosphotransferase system</keyword>
<proteinExistence type="predicted"/>
<evidence type="ECO:0000256" key="5">
    <source>
        <dbReference type="ARBA" id="ARBA00022683"/>
    </source>
</evidence>
<dbReference type="InterPro" id="IPR000032">
    <property type="entry name" value="HPr-like"/>
</dbReference>
<dbReference type="GO" id="GO:0005737">
    <property type="term" value="C:cytoplasm"/>
    <property type="evidence" value="ECO:0007669"/>
    <property type="project" value="UniProtKB-SubCell"/>
</dbReference>
<gene>
    <name evidence="7" type="ORF">SAMN02745180_01614</name>
</gene>
<keyword evidence="8" id="KW-1185">Reference proteome</keyword>
<dbReference type="Gene3D" id="3.30.1340.10">
    <property type="entry name" value="HPr-like"/>
    <property type="match status" value="1"/>
</dbReference>
<organism evidence="7 8">
    <name type="scientific">Sporanaerobacter acetigenes DSM 13106</name>
    <dbReference type="NCBI Taxonomy" id="1123281"/>
    <lineage>
        <taxon>Bacteria</taxon>
        <taxon>Bacillati</taxon>
        <taxon>Bacillota</taxon>
        <taxon>Tissierellia</taxon>
        <taxon>Tissierellales</taxon>
        <taxon>Sporanaerobacteraceae</taxon>
        <taxon>Sporanaerobacter</taxon>
    </lineage>
</organism>
<sequence>MYKETAVLKNETGLHARPASLFVKEASKYASDVKVEKDGKQYNAKSIMGILSMGAAMGTTITIIADGKDEKEAVKALVGLVNSKFGE</sequence>
<dbReference type="Proteomes" id="UP000184389">
    <property type="component" value="Unassembled WGS sequence"/>
</dbReference>
<dbReference type="InterPro" id="IPR002114">
    <property type="entry name" value="PTS_HPr_Ser_P_site"/>
</dbReference>
<dbReference type="STRING" id="1123281.SAMN02745180_01614"/>
<dbReference type="InterPro" id="IPR001020">
    <property type="entry name" value="PTS_HPr_His_P_site"/>
</dbReference>
<dbReference type="CDD" id="cd00367">
    <property type="entry name" value="PTS-HPr_like"/>
    <property type="match status" value="1"/>
</dbReference>
<dbReference type="InterPro" id="IPR035895">
    <property type="entry name" value="HPr-like_sf"/>
</dbReference>
<evidence type="ECO:0000313" key="8">
    <source>
        <dbReference type="Proteomes" id="UP000184389"/>
    </source>
</evidence>
<dbReference type="PROSITE" id="PS51350">
    <property type="entry name" value="PTS_HPR_DOM"/>
    <property type="match status" value="1"/>
</dbReference>